<reference evidence="1" key="1">
    <citation type="submission" date="2021-11" db="EMBL/GenBank/DDBJ databases">
        <title>Description of novel Flavobacterium species.</title>
        <authorList>
            <person name="Saticioglu I.B."/>
            <person name="Ay H."/>
            <person name="Altun S."/>
            <person name="Duman M."/>
        </authorList>
    </citation>
    <scope>NUCLEOTIDE SEQUENCE</scope>
    <source>
        <strain evidence="1">F-126</strain>
    </source>
</reference>
<protein>
    <submittedName>
        <fullName evidence="1">Uncharacterized protein</fullName>
    </submittedName>
</protein>
<proteinExistence type="predicted"/>
<dbReference type="Proteomes" id="UP001430700">
    <property type="component" value="Unassembled WGS sequence"/>
</dbReference>
<dbReference type="EMBL" id="JAJJMN010000002">
    <property type="protein sequence ID" value="MCC9019790.1"/>
    <property type="molecule type" value="Genomic_DNA"/>
</dbReference>
<accession>A0ABS8M4P8</accession>
<evidence type="ECO:0000313" key="2">
    <source>
        <dbReference type="Proteomes" id="UP001430700"/>
    </source>
</evidence>
<gene>
    <name evidence="1" type="ORF">LNQ34_18630</name>
</gene>
<dbReference type="RefSeq" id="WP_230000823.1">
    <property type="nucleotide sequence ID" value="NZ_JAJJMN010000002.1"/>
</dbReference>
<comment type="caution">
    <text evidence="1">The sequence shown here is derived from an EMBL/GenBank/DDBJ whole genome shotgun (WGS) entry which is preliminary data.</text>
</comment>
<organism evidence="1 2">
    <name type="scientific">Flavobacterium lipolyticum</name>
    <dbReference type="NCBI Taxonomy" id="2893754"/>
    <lineage>
        <taxon>Bacteria</taxon>
        <taxon>Pseudomonadati</taxon>
        <taxon>Bacteroidota</taxon>
        <taxon>Flavobacteriia</taxon>
        <taxon>Flavobacteriales</taxon>
        <taxon>Flavobacteriaceae</taxon>
        <taxon>Flavobacterium</taxon>
    </lineage>
</organism>
<evidence type="ECO:0000313" key="1">
    <source>
        <dbReference type="EMBL" id="MCC9019790.1"/>
    </source>
</evidence>
<sequence length="326" mass="38606">MSLLELYKEYHPDIIGRLSKFSEINKRRLIKKLEIEKDKRNFLSTISEIKFGELFNALHIESIYDKKINSKTPDWTLNCSTSEIICDVYRLGQSKSDQIRSDFENSLIEHIKKIQAHYIIRISFIQEYFEPETYNIKSIVTKLSEWIFKSKPKIGDKILISENFYFTVLSNNSNHQFVSCWGNINSIEYKIGKIEQEQNSYPNEITKKLTKYNEIIESFNMPYFLCIDIDFGTGVNHDEFEEYFKGKSAILIDYEEVKYIPEFKQLNLGKEWTILGEFYNNPQLSGIITCLNQSFKILFNPLKKQIIYDEKYREIVTKLKNINNSK</sequence>
<name>A0ABS8M4P8_9FLAO</name>
<keyword evidence="2" id="KW-1185">Reference proteome</keyword>